<feature type="transmembrane region" description="Helical" evidence="2">
    <location>
        <begin position="281"/>
        <end position="299"/>
    </location>
</feature>
<keyword evidence="2" id="KW-0472">Membrane</keyword>
<evidence type="ECO:0000313" key="3">
    <source>
        <dbReference type="EMBL" id="AKU91941.1"/>
    </source>
</evidence>
<protein>
    <submittedName>
        <fullName evidence="3">Uncharacterized protein</fullName>
    </submittedName>
</protein>
<dbReference type="AlphaFoldDB" id="A0A0K1PEV0"/>
<sequence>MTEHAGLIESEASETPTLETAGTAEDEVASDLAAATKPVPDGRKSRWAWVDRARRIGAPVTIAAATVGFGFFVDDHYRVKDWLFWIFAQAWSLSLVFALACLSTGFVLTRWITGRPLRTAERLTFAIPLGVFAFFLAIFFLGLVGALGPVTFALLPLAMIAVGARPLARHGKRWLRHRRAWRRRSAPFPAWGYLAWAIGLVVLGMAYFLILSPANISFDSRWKHLAIAEQYATQGFVGPFLEGWFPGTAPHLPSFLYAWAFLIEPLGGLFGQLSLAAHMEFVLFVTTLIGIGALVRRLVPGADPRLVWVVRFLFPGMLLYDSNLSVGTDHIAAIFSIPVFLATLRAWKRLDVRSSVLLAAMIAGAILSKYSSAFAILVFPVLAIAFRALVLAVRAARGRSPKWAWIAGPLACVVAGLVFTAPHWLKNWIWYGSPIYPAGSEYFAMRPWFDGAGDVFRYGNLGQVWQPSKNWAGVLESLKVLFTFSFLPHDWGEFHGRVPVFGSLLTLTLLCLPFVRASRWLVALFASIHLGILTWFWIHHQDRHLQTLMPLMAAATASVMVLLWRQGRAARAALLTAIALQLVWGGDVFFFPTHNMAKKPIEASADLLASGYTKKPEQRVRTFGDISELRKRLPKGAKALLHDIHLHTGIGAPSVSDFQGWQGGISYGQLLDPGAIWDKLEELGVTHLVWRAGTSRGWDTLAGDIAFWNFAQRFTSGTRAGSFTVAKMPRERPEEPAPEDVVVLGCGQKYRTGLYRLEDLRVPAFGPGDPGWPAPRVEARGDELRELVERASFVAIENDCGSIPAEMRRSFELSATRRRRERIPLARDSQKDQWAIWRRVRPNPPPPRPLPTQGELAEPSGMPSPAQGGVVPLLPRTAGRE</sequence>
<feature type="transmembrane region" description="Helical" evidence="2">
    <location>
        <begin position="150"/>
        <end position="168"/>
    </location>
</feature>
<feature type="transmembrane region" description="Helical" evidence="2">
    <location>
        <begin position="544"/>
        <end position="565"/>
    </location>
</feature>
<dbReference type="EMBL" id="CP012332">
    <property type="protein sequence ID" value="AKU91941.1"/>
    <property type="molecule type" value="Genomic_DNA"/>
</dbReference>
<keyword evidence="2" id="KW-0812">Transmembrane</keyword>
<feature type="transmembrane region" description="Helical" evidence="2">
    <location>
        <begin position="494"/>
        <end position="515"/>
    </location>
</feature>
<evidence type="ECO:0000256" key="2">
    <source>
        <dbReference type="SAM" id="Phobius"/>
    </source>
</evidence>
<feature type="transmembrane region" description="Helical" evidence="2">
    <location>
        <begin position="405"/>
        <end position="425"/>
    </location>
</feature>
<feature type="region of interest" description="Disordered" evidence="1">
    <location>
        <begin position="1"/>
        <end position="24"/>
    </location>
</feature>
<feature type="transmembrane region" description="Helical" evidence="2">
    <location>
        <begin position="350"/>
        <end position="367"/>
    </location>
</feature>
<feature type="transmembrane region" description="Helical" evidence="2">
    <location>
        <begin position="123"/>
        <end position="144"/>
    </location>
</feature>
<keyword evidence="2" id="KW-1133">Transmembrane helix</keyword>
<feature type="transmembrane region" description="Helical" evidence="2">
    <location>
        <begin position="188"/>
        <end position="210"/>
    </location>
</feature>
<feature type="transmembrane region" description="Helical" evidence="2">
    <location>
        <begin position="85"/>
        <end position="111"/>
    </location>
</feature>
<evidence type="ECO:0000313" key="4">
    <source>
        <dbReference type="Proteomes" id="UP000055590"/>
    </source>
</evidence>
<proteinExistence type="predicted"/>
<reference evidence="3 4" key="1">
    <citation type="submission" date="2015-08" db="EMBL/GenBank/DDBJ databases">
        <authorList>
            <person name="Babu N.S."/>
            <person name="Beckwith C.J."/>
            <person name="Beseler K.G."/>
            <person name="Brison A."/>
            <person name="Carone J.V."/>
            <person name="Caskin T.P."/>
            <person name="Diamond M."/>
            <person name="Durham M.E."/>
            <person name="Foxe J.M."/>
            <person name="Go M."/>
            <person name="Henderson B.A."/>
            <person name="Jones I.B."/>
            <person name="McGettigan J.A."/>
            <person name="Micheletti S.J."/>
            <person name="Nasrallah M.E."/>
            <person name="Ortiz D."/>
            <person name="Piller C.R."/>
            <person name="Privatt S.R."/>
            <person name="Schneider S.L."/>
            <person name="Sharp S."/>
            <person name="Smith T.C."/>
            <person name="Stanton J.D."/>
            <person name="Ullery H.E."/>
            <person name="Wilson R.J."/>
            <person name="Serrano M.G."/>
            <person name="Buck G."/>
            <person name="Lee V."/>
            <person name="Wang Y."/>
            <person name="Carvalho R."/>
            <person name="Voegtly L."/>
            <person name="Shi R."/>
            <person name="Duckworth R."/>
            <person name="Johnson A."/>
            <person name="Loviza R."/>
            <person name="Walstead R."/>
            <person name="Shah Z."/>
            <person name="Kiflezghi M."/>
            <person name="Wade K."/>
            <person name="Ball S.L."/>
            <person name="Bradley K.W."/>
            <person name="Asai D.J."/>
            <person name="Bowman C.A."/>
            <person name="Russell D.A."/>
            <person name="Pope W.H."/>
            <person name="Jacobs-Sera D."/>
            <person name="Hendrix R.W."/>
            <person name="Hatfull G.F."/>
        </authorList>
    </citation>
    <scope>NUCLEOTIDE SEQUENCE [LARGE SCALE GENOMIC DNA]</scope>
    <source>
        <strain evidence="3 4">DSM 27710</strain>
    </source>
</reference>
<feature type="transmembrane region" description="Helical" evidence="2">
    <location>
        <begin position="56"/>
        <end position="73"/>
    </location>
</feature>
<feature type="transmembrane region" description="Helical" evidence="2">
    <location>
        <begin position="255"/>
        <end position="274"/>
    </location>
</feature>
<dbReference type="Proteomes" id="UP000055590">
    <property type="component" value="Chromosome"/>
</dbReference>
<name>A0A0K1PEV0_9BACT</name>
<feature type="transmembrane region" description="Helical" evidence="2">
    <location>
        <begin position="572"/>
        <end position="591"/>
    </location>
</feature>
<keyword evidence="4" id="KW-1185">Reference proteome</keyword>
<gene>
    <name evidence="3" type="ORF">AKJ08_2328</name>
</gene>
<organism evidence="3 4">
    <name type="scientific">Vulgatibacter incomptus</name>
    <dbReference type="NCBI Taxonomy" id="1391653"/>
    <lineage>
        <taxon>Bacteria</taxon>
        <taxon>Pseudomonadati</taxon>
        <taxon>Myxococcota</taxon>
        <taxon>Myxococcia</taxon>
        <taxon>Myxococcales</taxon>
        <taxon>Cystobacterineae</taxon>
        <taxon>Vulgatibacteraceae</taxon>
        <taxon>Vulgatibacter</taxon>
    </lineage>
</organism>
<accession>A0A0K1PEV0</accession>
<feature type="transmembrane region" description="Helical" evidence="2">
    <location>
        <begin position="520"/>
        <end position="538"/>
    </location>
</feature>
<dbReference type="KEGG" id="vin:AKJ08_2328"/>
<feature type="transmembrane region" description="Helical" evidence="2">
    <location>
        <begin position="373"/>
        <end position="393"/>
    </location>
</feature>
<feature type="region of interest" description="Disordered" evidence="1">
    <location>
        <begin position="834"/>
        <end position="881"/>
    </location>
</feature>
<dbReference type="STRING" id="1391653.AKJ08_2328"/>
<evidence type="ECO:0000256" key="1">
    <source>
        <dbReference type="SAM" id="MobiDB-lite"/>
    </source>
</evidence>
<feature type="transmembrane region" description="Helical" evidence="2">
    <location>
        <begin position="319"/>
        <end position="343"/>
    </location>
</feature>